<evidence type="ECO:0000256" key="1">
    <source>
        <dbReference type="ARBA" id="ARBA00022723"/>
    </source>
</evidence>
<dbReference type="AlphaFoldDB" id="A0AAN6E2L0"/>
<keyword evidence="9" id="KW-1185">Reference proteome</keyword>
<dbReference type="GO" id="GO:0000981">
    <property type="term" value="F:DNA-binding transcription factor activity, RNA polymerase II-specific"/>
    <property type="evidence" value="ECO:0007669"/>
    <property type="project" value="InterPro"/>
</dbReference>
<comment type="caution">
    <text evidence="8">The sequence shown here is derived from an EMBL/GenBank/DDBJ whole genome shotgun (WGS) entry which is preliminary data.</text>
</comment>
<keyword evidence="1" id="KW-0479">Metal-binding</keyword>
<reference evidence="8" key="1">
    <citation type="journal article" date="2022" name="bioRxiv">
        <title>Deciphering the potential niche of two novel black yeast fungi from a biological soil crust based on their genomes, phenotypes, and melanin regulation.</title>
        <authorList>
            <consortium name="DOE Joint Genome Institute"/>
            <person name="Carr E.C."/>
            <person name="Barton Q."/>
            <person name="Grambo S."/>
            <person name="Sullivan M."/>
            <person name="Renfro C.M."/>
            <person name="Kuo A."/>
            <person name="Pangilinan J."/>
            <person name="Lipzen A."/>
            <person name="Keymanesh K."/>
            <person name="Savage E."/>
            <person name="Barry K."/>
            <person name="Grigoriev I.V."/>
            <person name="Riekhof W.R."/>
            <person name="Harris S.S."/>
        </authorList>
    </citation>
    <scope>NUCLEOTIDE SEQUENCE</scope>
    <source>
        <strain evidence="8">JF 03-4F</strain>
    </source>
</reference>
<evidence type="ECO:0000256" key="6">
    <source>
        <dbReference type="SAM" id="MobiDB-lite"/>
    </source>
</evidence>
<dbReference type="Pfam" id="PF04082">
    <property type="entry name" value="Fungal_trans"/>
    <property type="match status" value="1"/>
</dbReference>
<evidence type="ECO:0000256" key="4">
    <source>
        <dbReference type="ARBA" id="ARBA00023163"/>
    </source>
</evidence>
<dbReference type="InterPro" id="IPR036864">
    <property type="entry name" value="Zn2-C6_fun-type_DNA-bd_sf"/>
</dbReference>
<dbReference type="CDD" id="cd00067">
    <property type="entry name" value="GAL4"/>
    <property type="match status" value="1"/>
</dbReference>
<evidence type="ECO:0000256" key="3">
    <source>
        <dbReference type="ARBA" id="ARBA00023125"/>
    </source>
</evidence>
<feature type="domain" description="Zn(2)-C6 fungal-type" evidence="7">
    <location>
        <begin position="47"/>
        <end position="76"/>
    </location>
</feature>
<dbReference type="PROSITE" id="PS00463">
    <property type="entry name" value="ZN2_CY6_FUNGAL_1"/>
    <property type="match status" value="1"/>
</dbReference>
<proteinExistence type="predicted"/>
<accession>A0AAN6E2L0</accession>
<feature type="compositionally biased region" description="Low complexity" evidence="6">
    <location>
        <begin position="143"/>
        <end position="155"/>
    </location>
</feature>
<dbReference type="InterPro" id="IPR053230">
    <property type="entry name" value="Trans_reg_galc"/>
</dbReference>
<dbReference type="PANTHER" id="PTHR47654">
    <property type="entry name" value="ZN(II)2CYS6 TRANSCRIPTION FACTOR (EUROFUNG)-RELATED"/>
    <property type="match status" value="1"/>
</dbReference>
<dbReference type="GO" id="GO:0006351">
    <property type="term" value="P:DNA-templated transcription"/>
    <property type="evidence" value="ECO:0007669"/>
    <property type="project" value="InterPro"/>
</dbReference>
<dbReference type="Pfam" id="PF00172">
    <property type="entry name" value="Zn_clus"/>
    <property type="match status" value="1"/>
</dbReference>
<feature type="region of interest" description="Disordered" evidence="6">
    <location>
        <begin position="16"/>
        <end position="36"/>
    </location>
</feature>
<evidence type="ECO:0000313" key="8">
    <source>
        <dbReference type="EMBL" id="KAI1617039.1"/>
    </source>
</evidence>
<dbReference type="SMART" id="SM00066">
    <property type="entry name" value="GAL4"/>
    <property type="match status" value="1"/>
</dbReference>
<organism evidence="8 9">
    <name type="scientific">Exophiala viscosa</name>
    <dbReference type="NCBI Taxonomy" id="2486360"/>
    <lineage>
        <taxon>Eukaryota</taxon>
        <taxon>Fungi</taxon>
        <taxon>Dikarya</taxon>
        <taxon>Ascomycota</taxon>
        <taxon>Pezizomycotina</taxon>
        <taxon>Eurotiomycetes</taxon>
        <taxon>Chaetothyriomycetidae</taxon>
        <taxon>Chaetothyriales</taxon>
        <taxon>Herpotrichiellaceae</taxon>
        <taxon>Exophiala</taxon>
    </lineage>
</organism>
<evidence type="ECO:0000256" key="5">
    <source>
        <dbReference type="ARBA" id="ARBA00023242"/>
    </source>
</evidence>
<dbReference type="SUPFAM" id="SSF57701">
    <property type="entry name" value="Zn2/Cys6 DNA-binding domain"/>
    <property type="match status" value="1"/>
</dbReference>
<dbReference type="GO" id="GO:0008270">
    <property type="term" value="F:zinc ion binding"/>
    <property type="evidence" value="ECO:0007669"/>
    <property type="project" value="InterPro"/>
</dbReference>
<protein>
    <submittedName>
        <fullName evidence="8">Fungal-specific transcription factor domain-containing protein</fullName>
    </submittedName>
</protein>
<name>A0AAN6E2L0_9EURO</name>
<keyword evidence="5" id="KW-0539">Nucleus</keyword>
<dbReference type="PANTHER" id="PTHR47654:SF5">
    <property type="entry name" value="TRANSCRIPTION FACTOR DOMAIN-CONTAINING PROTEIN"/>
    <property type="match status" value="1"/>
</dbReference>
<evidence type="ECO:0000259" key="7">
    <source>
        <dbReference type="PROSITE" id="PS50048"/>
    </source>
</evidence>
<feature type="region of interest" description="Disordered" evidence="6">
    <location>
        <begin position="135"/>
        <end position="187"/>
    </location>
</feature>
<dbReference type="InterPro" id="IPR001138">
    <property type="entry name" value="Zn2Cys6_DnaBD"/>
</dbReference>
<gene>
    <name evidence="8" type="ORF">EDD36DRAFT_461901</name>
</gene>
<evidence type="ECO:0000313" key="9">
    <source>
        <dbReference type="Proteomes" id="UP001203852"/>
    </source>
</evidence>
<keyword evidence="2" id="KW-0805">Transcription regulation</keyword>
<dbReference type="InterPro" id="IPR007219">
    <property type="entry name" value="XnlR_reg_dom"/>
</dbReference>
<dbReference type="GO" id="GO:0003677">
    <property type="term" value="F:DNA binding"/>
    <property type="evidence" value="ECO:0007669"/>
    <property type="project" value="UniProtKB-KW"/>
</dbReference>
<sequence>MSTPLGGSGFCRPIISEGEPQDEGRHPPGHPVRSSRSLAVMSRIVHACDRCRVMRTKCSGGDRCTKCVKDHATCIYGDRKRERNKKELVKSLDRINELEGEVHVLLSALRSVAVSDDFDSSKHRDTVDLLSRYSAEPTESGWAPSNQSSTAASSSKQRQETFSPIELAESRGGQGENDVSSAVGSPGRQGELASVVDLDSGAGVSGFVGAMSELFWIRRVFETLHKKDPSLGRGELTFLVGETDLAPTTTPDLSFFMDESDLLAVDEDFVDPYEWPPAGTTVLLSEAYFHATQGIFPFVLRQPFLETMSSYRAQNSAQSQSQRCWLAMANLVWAIGSKWLQITKLDRPNAQASHLLYYARARALGLDHRVVSDHPDIDRVQGIGLLAFYLLINGSITRAWNTLGSATRHATALGLHLTVTDTGLDDTDRERRARTWYSLYSLEILIAEMTGRPKSISLSDVTISIQVLQGPLTEETKWSQQNDGHISPIESRRMWLDFLRAGRELPMAAKWDKTPGMSSLSLGRGLSPLYFPHRLYFCHLSDRIATQLYSGTSNDSWSQIQRKISELQTDLSYLNETLPDELRLQSTDTEDTDPRARIELAMYYYSLQMILHRPCLCEIVIDNQSEESQEFNQNSARRCVSAAMSLLDIIPDNPTAHEVYQYLPWWTLFHYVAQATAVLMLEMALDCQHFQDGASELMKYLRKSMSYIWCMTSDSLTAYRAWRVFRPLLSAIRIKNDPYGTVDIPEEAPRPKGWTESNEASIRRTFLASRTRGGGDVQAQRNRA</sequence>
<keyword evidence="3" id="KW-0238">DNA-binding</keyword>
<dbReference type="PROSITE" id="PS50048">
    <property type="entry name" value="ZN2_CY6_FUNGAL_2"/>
    <property type="match status" value="1"/>
</dbReference>
<dbReference type="Proteomes" id="UP001203852">
    <property type="component" value="Unassembled WGS sequence"/>
</dbReference>
<dbReference type="CDD" id="cd12148">
    <property type="entry name" value="fungal_TF_MHR"/>
    <property type="match status" value="1"/>
</dbReference>
<dbReference type="Gene3D" id="4.10.240.10">
    <property type="entry name" value="Zn(2)-C6 fungal-type DNA-binding domain"/>
    <property type="match status" value="1"/>
</dbReference>
<dbReference type="SMART" id="SM00906">
    <property type="entry name" value="Fungal_trans"/>
    <property type="match status" value="1"/>
</dbReference>
<evidence type="ECO:0000256" key="2">
    <source>
        <dbReference type="ARBA" id="ARBA00023015"/>
    </source>
</evidence>
<dbReference type="EMBL" id="MU404351">
    <property type="protein sequence ID" value="KAI1617039.1"/>
    <property type="molecule type" value="Genomic_DNA"/>
</dbReference>
<keyword evidence="4" id="KW-0804">Transcription</keyword>